<organism evidence="9 10">
    <name type="scientific">Paenibacillus allorhizosphaerae</name>
    <dbReference type="NCBI Taxonomy" id="2849866"/>
    <lineage>
        <taxon>Bacteria</taxon>
        <taxon>Bacillati</taxon>
        <taxon>Bacillota</taxon>
        <taxon>Bacilli</taxon>
        <taxon>Bacillales</taxon>
        <taxon>Paenibacillaceae</taxon>
        <taxon>Paenibacillus</taxon>
    </lineage>
</organism>
<feature type="transmembrane region" description="Helical" evidence="7">
    <location>
        <begin position="111"/>
        <end position="130"/>
    </location>
</feature>
<dbReference type="InterPro" id="IPR000515">
    <property type="entry name" value="MetI-like"/>
</dbReference>
<keyword evidence="10" id="KW-1185">Reference proteome</keyword>
<proteinExistence type="inferred from homology"/>
<dbReference type="EMBL" id="CAJVCE010000001">
    <property type="protein sequence ID" value="CAG7614445.1"/>
    <property type="molecule type" value="Genomic_DNA"/>
</dbReference>
<evidence type="ECO:0000313" key="9">
    <source>
        <dbReference type="EMBL" id="CAG7614445.1"/>
    </source>
</evidence>
<comment type="caution">
    <text evidence="9">The sequence shown here is derived from an EMBL/GenBank/DDBJ whole genome shotgun (WGS) entry which is preliminary data.</text>
</comment>
<evidence type="ECO:0000256" key="2">
    <source>
        <dbReference type="ARBA" id="ARBA00022448"/>
    </source>
</evidence>
<evidence type="ECO:0000259" key="8">
    <source>
        <dbReference type="PROSITE" id="PS50928"/>
    </source>
</evidence>
<keyword evidence="2 7" id="KW-0813">Transport</keyword>
<dbReference type="RefSeq" id="WP_218096476.1">
    <property type="nucleotide sequence ID" value="NZ_CAJVCE010000001.1"/>
</dbReference>
<sequence length="292" mass="32880">MDKPTLGEKTFSVVNVLLMIVLCFVTLYPFLYVILSSISDPGLLAQHRGLLWKPYGFSLNAYKAVFANPNILNGYGNTLFYVVAGTFINLIMTSLGAYFLSRRNVYFKNAVMFMIVVTMFFQGGLIPTYLLVSNLGLVDTVWAMIIPGAINTWNLIIMRTSFQAVPVSLEESAKMDGASEWTILWRIIIPLSIPVMAVMVLFYAVAHWNSWFNAMIYLRDRNLYPLQLILREILITNSTDSMTTDAAGVDKMPIGETIKYATIMVATLPILILYPFLQKYFVKGVMIGALKE</sequence>
<keyword evidence="6 7" id="KW-0472">Membrane</keyword>
<feature type="transmembrane region" description="Helical" evidence="7">
    <location>
        <begin position="79"/>
        <end position="99"/>
    </location>
</feature>
<dbReference type="CDD" id="cd06261">
    <property type="entry name" value="TM_PBP2"/>
    <property type="match status" value="1"/>
</dbReference>
<evidence type="ECO:0000256" key="5">
    <source>
        <dbReference type="ARBA" id="ARBA00022989"/>
    </source>
</evidence>
<dbReference type="PROSITE" id="PS50928">
    <property type="entry name" value="ABC_TM1"/>
    <property type="match status" value="1"/>
</dbReference>
<dbReference type="PANTHER" id="PTHR43744:SF9">
    <property type="entry name" value="POLYGALACTURONAN_RHAMNOGALACTURONAN TRANSPORT SYSTEM PERMEASE PROTEIN YTCP"/>
    <property type="match status" value="1"/>
</dbReference>
<evidence type="ECO:0000256" key="4">
    <source>
        <dbReference type="ARBA" id="ARBA00022692"/>
    </source>
</evidence>
<dbReference type="PANTHER" id="PTHR43744">
    <property type="entry name" value="ABC TRANSPORTER PERMEASE PROTEIN MG189-RELATED-RELATED"/>
    <property type="match status" value="1"/>
</dbReference>
<reference evidence="9 10" key="1">
    <citation type="submission" date="2021-06" db="EMBL/GenBank/DDBJ databases">
        <authorList>
            <person name="Criscuolo A."/>
        </authorList>
    </citation>
    <scope>NUCLEOTIDE SEQUENCE [LARGE SCALE GENOMIC DNA]</scope>
    <source>
        <strain evidence="10">CIP 111802</strain>
    </source>
</reference>
<feature type="transmembrane region" description="Helical" evidence="7">
    <location>
        <begin position="183"/>
        <end position="205"/>
    </location>
</feature>
<name>A0ABM8V9V9_9BACL</name>
<keyword evidence="4 7" id="KW-0812">Transmembrane</keyword>
<comment type="similarity">
    <text evidence="7">Belongs to the binding-protein-dependent transport system permease family.</text>
</comment>
<dbReference type="Pfam" id="PF00528">
    <property type="entry name" value="BPD_transp_1"/>
    <property type="match status" value="1"/>
</dbReference>
<evidence type="ECO:0000256" key="7">
    <source>
        <dbReference type="RuleBase" id="RU363032"/>
    </source>
</evidence>
<evidence type="ECO:0000313" key="10">
    <source>
        <dbReference type="Proteomes" id="UP000730618"/>
    </source>
</evidence>
<keyword evidence="5 7" id="KW-1133">Transmembrane helix</keyword>
<protein>
    <submittedName>
        <fullName evidence="9">L-arabinose transport system permease protein AraQ</fullName>
    </submittedName>
</protein>
<feature type="transmembrane region" description="Helical" evidence="7">
    <location>
        <begin position="258"/>
        <end position="277"/>
    </location>
</feature>
<feature type="domain" description="ABC transmembrane type-1" evidence="8">
    <location>
        <begin position="75"/>
        <end position="277"/>
    </location>
</feature>
<feature type="transmembrane region" description="Helical" evidence="7">
    <location>
        <begin position="12"/>
        <end position="35"/>
    </location>
</feature>
<comment type="subcellular location">
    <subcellularLocation>
        <location evidence="1 7">Cell membrane</location>
        <topology evidence="1 7">Multi-pass membrane protein</topology>
    </subcellularLocation>
</comment>
<gene>
    <name evidence="9" type="primary">araQ_1</name>
    <name evidence="9" type="ORF">PAECIP111802_00074</name>
</gene>
<feature type="transmembrane region" description="Helical" evidence="7">
    <location>
        <begin position="142"/>
        <end position="162"/>
    </location>
</feature>
<evidence type="ECO:0000256" key="6">
    <source>
        <dbReference type="ARBA" id="ARBA00023136"/>
    </source>
</evidence>
<accession>A0ABM8V9V9</accession>
<dbReference type="Proteomes" id="UP000730618">
    <property type="component" value="Unassembled WGS sequence"/>
</dbReference>
<keyword evidence="3" id="KW-1003">Cell membrane</keyword>
<evidence type="ECO:0000256" key="1">
    <source>
        <dbReference type="ARBA" id="ARBA00004651"/>
    </source>
</evidence>
<evidence type="ECO:0000256" key="3">
    <source>
        <dbReference type="ARBA" id="ARBA00022475"/>
    </source>
</evidence>